<dbReference type="InterPro" id="IPR046357">
    <property type="entry name" value="PPIase_dom_sf"/>
</dbReference>
<dbReference type="Gene3D" id="1.10.8.1040">
    <property type="match status" value="1"/>
</dbReference>
<reference evidence="10" key="1">
    <citation type="submission" date="2021-02" db="EMBL/GenBank/DDBJ databases">
        <title>Genome sequence of Rhodospirillales sp. strain TMPK1 isolated from soil.</title>
        <authorList>
            <person name="Nakai R."/>
            <person name="Kusada H."/>
            <person name="Tamaki H."/>
        </authorList>
    </citation>
    <scope>NUCLEOTIDE SEQUENCE</scope>
    <source>
        <strain evidence="10">TMPK1</strain>
    </source>
</reference>
<dbReference type="Gene3D" id="3.10.50.40">
    <property type="match status" value="1"/>
</dbReference>
<feature type="domain" description="PpiC" evidence="9">
    <location>
        <begin position="159"/>
        <end position="250"/>
    </location>
</feature>
<proteinExistence type="inferred from homology"/>
<name>A0A8S8XC88_9PROT</name>
<dbReference type="EC" id="5.2.1.8" evidence="3"/>
<dbReference type="InterPro" id="IPR050245">
    <property type="entry name" value="PrsA_foldase"/>
</dbReference>
<comment type="catalytic activity">
    <reaction evidence="1">
        <text>[protein]-peptidylproline (omega=180) = [protein]-peptidylproline (omega=0)</text>
        <dbReference type="Rhea" id="RHEA:16237"/>
        <dbReference type="Rhea" id="RHEA-COMP:10747"/>
        <dbReference type="Rhea" id="RHEA-COMP:10748"/>
        <dbReference type="ChEBI" id="CHEBI:83833"/>
        <dbReference type="ChEBI" id="CHEBI:83834"/>
        <dbReference type="EC" id="5.2.1.8"/>
    </reaction>
</comment>
<dbReference type="PANTHER" id="PTHR47245:SF2">
    <property type="entry name" value="PEPTIDYL-PROLYL CIS-TRANS ISOMERASE HP_0175-RELATED"/>
    <property type="match status" value="1"/>
</dbReference>
<evidence type="ECO:0000256" key="5">
    <source>
        <dbReference type="ARBA" id="ARBA00023110"/>
    </source>
</evidence>
<dbReference type="InterPro" id="IPR000297">
    <property type="entry name" value="PPIase_PpiC"/>
</dbReference>
<comment type="similarity">
    <text evidence="2">Belongs to the PpiC/parvulin rotamase family.</text>
</comment>
<evidence type="ECO:0000313" key="10">
    <source>
        <dbReference type="EMBL" id="GIL38836.1"/>
    </source>
</evidence>
<keyword evidence="5 8" id="KW-0697">Rotamase</keyword>
<organism evidence="10 11">
    <name type="scientific">Roseiterribacter gracilis</name>
    <dbReference type="NCBI Taxonomy" id="2812848"/>
    <lineage>
        <taxon>Bacteria</taxon>
        <taxon>Pseudomonadati</taxon>
        <taxon>Pseudomonadota</taxon>
        <taxon>Alphaproteobacteria</taxon>
        <taxon>Rhodospirillales</taxon>
        <taxon>Roseiterribacteraceae</taxon>
        <taxon>Roseiterribacter</taxon>
    </lineage>
</organism>
<dbReference type="EMBL" id="BOPV01000001">
    <property type="protein sequence ID" value="GIL38836.1"/>
    <property type="molecule type" value="Genomic_DNA"/>
</dbReference>
<dbReference type="SUPFAM" id="SSF54534">
    <property type="entry name" value="FKBP-like"/>
    <property type="match status" value="1"/>
</dbReference>
<evidence type="ECO:0000256" key="3">
    <source>
        <dbReference type="ARBA" id="ARBA00013194"/>
    </source>
</evidence>
<sequence>MSSKSTGAVVAVVGGLVAVVAGLWVTGVIGNKGGGATSSPVVAVAQTAPTGPVIAKINGKEVRASEFDAFVAQLPAQLQQMPKDKLYPLIVDEMVATKLISAEAEKANLAKDPEVQQKVANAQTSIMQNVWLQRTIKAQTTDAMLKAKYDDFVKANPPQDEVHARHILVKTEAEAKDLIKQLDQGAQFERLAKEKSTEPGANESGGDLGYFTKDKMVPEFGEAAFKLEKDKYTKTPVHTSFGYHVVQVLDKRKQQLPTFEAVKPDLEAAVGEDVVRKVVTDLRNGAKVEKFNLDGTPMAAAATPAAPAVAAPAPAAK</sequence>
<accession>A0A8S8XC88</accession>
<evidence type="ECO:0000259" key="9">
    <source>
        <dbReference type="PROSITE" id="PS50198"/>
    </source>
</evidence>
<evidence type="ECO:0000256" key="4">
    <source>
        <dbReference type="ARBA" id="ARBA00018370"/>
    </source>
</evidence>
<evidence type="ECO:0000256" key="2">
    <source>
        <dbReference type="ARBA" id="ARBA00007656"/>
    </source>
</evidence>
<keyword evidence="11" id="KW-1185">Reference proteome</keyword>
<keyword evidence="8 10" id="KW-0413">Isomerase</keyword>
<evidence type="ECO:0000256" key="7">
    <source>
        <dbReference type="ARBA" id="ARBA00031484"/>
    </source>
</evidence>
<dbReference type="Proteomes" id="UP000681075">
    <property type="component" value="Unassembled WGS sequence"/>
</dbReference>
<comment type="caution">
    <text evidence="10">The sequence shown here is derived from an EMBL/GenBank/DDBJ whole genome shotgun (WGS) entry which is preliminary data.</text>
</comment>
<dbReference type="GO" id="GO:0003755">
    <property type="term" value="F:peptidyl-prolyl cis-trans isomerase activity"/>
    <property type="evidence" value="ECO:0007669"/>
    <property type="project" value="UniProtKB-KW"/>
</dbReference>
<protein>
    <recommendedName>
        <fullName evidence="4">Parvulin-like PPIase</fullName>
        <ecNumber evidence="3">5.2.1.8</ecNumber>
    </recommendedName>
    <alternativeName>
        <fullName evidence="6">Peptidyl-prolyl cis-trans isomerase plp</fullName>
    </alternativeName>
    <alternativeName>
        <fullName evidence="7">Rotamase plp</fullName>
    </alternativeName>
</protein>
<dbReference type="PROSITE" id="PS50198">
    <property type="entry name" value="PPIC_PPIASE_2"/>
    <property type="match status" value="1"/>
</dbReference>
<evidence type="ECO:0000256" key="8">
    <source>
        <dbReference type="PROSITE-ProRule" id="PRU00278"/>
    </source>
</evidence>
<evidence type="ECO:0000256" key="6">
    <source>
        <dbReference type="ARBA" id="ARBA00030642"/>
    </source>
</evidence>
<dbReference type="PANTHER" id="PTHR47245">
    <property type="entry name" value="PEPTIDYLPROLYL ISOMERASE"/>
    <property type="match status" value="1"/>
</dbReference>
<dbReference type="RefSeq" id="WP_420241895.1">
    <property type="nucleotide sequence ID" value="NZ_BOPV01000001.1"/>
</dbReference>
<gene>
    <name evidence="10" type="ORF">TMPK1_10730</name>
</gene>
<dbReference type="Pfam" id="PF13616">
    <property type="entry name" value="Rotamase_3"/>
    <property type="match status" value="1"/>
</dbReference>
<evidence type="ECO:0000256" key="1">
    <source>
        <dbReference type="ARBA" id="ARBA00000971"/>
    </source>
</evidence>
<dbReference type="AlphaFoldDB" id="A0A8S8XC88"/>
<evidence type="ECO:0000313" key="11">
    <source>
        <dbReference type="Proteomes" id="UP000681075"/>
    </source>
</evidence>